<dbReference type="PROSITE" id="PS51450">
    <property type="entry name" value="LRR"/>
    <property type="match status" value="3"/>
</dbReference>
<organism evidence="3">
    <name type="scientific">Hemiselmis tepida</name>
    <dbReference type="NCBI Taxonomy" id="464990"/>
    <lineage>
        <taxon>Eukaryota</taxon>
        <taxon>Cryptophyceae</taxon>
        <taxon>Cryptomonadales</taxon>
        <taxon>Hemiselmidaceae</taxon>
        <taxon>Hemiselmis</taxon>
    </lineage>
</organism>
<reference evidence="3" key="1">
    <citation type="submission" date="2021-01" db="EMBL/GenBank/DDBJ databases">
        <authorList>
            <person name="Corre E."/>
            <person name="Pelletier E."/>
            <person name="Niang G."/>
            <person name="Scheremetjew M."/>
            <person name="Finn R."/>
            <person name="Kale V."/>
            <person name="Holt S."/>
            <person name="Cochrane G."/>
            <person name="Meng A."/>
            <person name="Brown T."/>
            <person name="Cohen L."/>
        </authorList>
    </citation>
    <scope>NUCLEOTIDE SEQUENCE</scope>
    <source>
        <strain evidence="3">CCMP443</strain>
    </source>
</reference>
<name>A0A7S0YYU9_9CRYP</name>
<dbReference type="SMART" id="SM00365">
    <property type="entry name" value="LRR_SD22"/>
    <property type="match status" value="3"/>
</dbReference>
<dbReference type="GO" id="GO:0005737">
    <property type="term" value="C:cytoplasm"/>
    <property type="evidence" value="ECO:0007669"/>
    <property type="project" value="TreeGrafter"/>
</dbReference>
<evidence type="ECO:0008006" key="4">
    <source>
        <dbReference type="Google" id="ProtNLM"/>
    </source>
</evidence>
<dbReference type="InterPro" id="IPR032675">
    <property type="entry name" value="LRR_dom_sf"/>
</dbReference>
<dbReference type="PANTHER" id="PTHR18849">
    <property type="entry name" value="LEUCINE RICH REPEAT PROTEIN"/>
    <property type="match status" value="1"/>
</dbReference>
<keyword evidence="1" id="KW-0433">Leucine-rich repeat</keyword>
<dbReference type="EMBL" id="HBFN01030396">
    <property type="protein sequence ID" value="CAD8803887.1"/>
    <property type="molecule type" value="Transcribed_RNA"/>
</dbReference>
<protein>
    <recommendedName>
        <fullName evidence="4">U2A'/phosphoprotein 32 family A C-terminal domain-containing protein</fullName>
    </recommendedName>
</protein>
<evidence type="ECO:0000256" key="2">
    <source>
        <dbReference type="ARBA" id="ARBA00022737"/>
    </source>
</evidence>
<evidence type="ECO:0000313" key="3">
    <source>
        <dbReference type="EMBL" id="CAD8803887.1"/>
    </source>
</evidence>
<sequence length="229" mass="25822">METRITHSLIKAVSGEFDLENVSKLALCRMNIRKIECLAECANLQELNLSGNDITKIEGLERLHHLRKLILTTNQIESLSGLEKCNQLEHIQIQDNKISSIAEIESLVGLKNLKSVYFKNVDGTQKNLLCDHPSYRSSVMRQLPQLTVMDGERLKHSDSIYSEVPQSAGAPAKVVLPASKRWLQDWDWGDTEEIDVDKLLGQSQAKFESVLQESKKLNQAAVSLLAHYQ</sequence>
<evidence type="ECO:0000256" key="1">
    <source>
        <dbReference type="ARBA" id="ARBA00022614"/>
    </source>
</evidence>
<dbReference type="GO" id="GO:0036158">
    <property type="term" value="P:outer dynein arm assembly"/>
    <property type="evidence" value="ECO:0007669"/>
    <property type="project" value="TreeGrafter"/>
</dbReference>
<dbReference type="InterPro" id="IPR001611">
    <property type="entry name" value="Leu-rich_rpt"/>
</dbReference>
<dbReference type="Gene3D" id="3.80.10.10">
    <property type="entry name" value="Ribonuclease Inhibitor"/>
    <property type="match status" value="1"/>
</dbReference>
<keyword evidence="2" id="KW-0677">Repeat</keyword>
<dbReference type="PANTHER" id="PTHR18849:SF8">
    <property type="entry name" value="LEUCINE-RICH REPEAT-CONTAINING PROTEIN 61"/>
    <property type="match status" value="1"/>
</dbReference>
<dbReference type="Pfam" id="PF14580">
    <property type="entry name" value="LRR_9"/>
    <property type="match status" value="1"/>
</dbReference>
<dbReference type="SUPFAM" id="SSF52058">
    <property type="entry name" value="L domain-like"/>
    <property type="match status" value="1"/>
</dbReference>
<accession>A0A7S0YYU9</accession>
<dbReference type="AlphaFoldDB" id="A0A7S0YYU9"/>
<proteinExistence type="predicted"/>
<gene>
    <name evidence="3" type="ORF">HTEP1355_LOCUS17565</name>
</gene>